<name>A0A0K9P4L0_ZOSMR</name>
<evidence type="ECO:0000256" key="1">
    <source>
        <dbReference type="SAM" id="SignalP"/>
    </source>
</evidence>
<dbReference type="PANTHER" id="PTHR34576">
    <property type="entry name" value="MEMBRANE-ASSOCIATED KINASE REGULATOR 6-RELATED"/>
    <property type="match status" value="1"/>
</dbReference>
<accession>A0A0K9P4L0</accession>
<dbReference type="Proteomes" id="UP000036987">
    <property type="component" value="Unassembled WGS sequence"/>
</dbReference>
<keyword evidence="3" id="KW-1185">Reference proteome</keyword>
<organism evidence="2 3">
    <name type="scientific">Zostera marina</name>
    <name type="common">Eelgrass</name>
    <dbReference type="NCBI Taxonomy" id="29655"/>
    <lineage>
        <taxon>Eukaryota</taxon>
        <taxon>Viridiplantae</taxon>
        <taxon>Streptophyta</taxon>
        <taxon>Embryophyta</taxon>
        <taxon>Tracheophyta</taxon>
        <taxon>Spermatophyta</taxon>
        <taxon>Magnoliopsida</taxon>
        <taxon>Liliopsida</taxon>
        <taxon>Zosteraceae</taxon>
        <taxon>Zostera</taxon>
    </lineage>
</organism>
<evidence type="ECO:0000313" key="2">
    <source>
        <dbReference type="EMBL" id="KMZ63948.1"/>
    </source>
</evidence>
<dbReference type="InterPro" id="IPR044699">
    <property type="entry name" value="MAKR6"/>
</dbReference>
<proteinExistence type="predicted"/>
<dbReference type="PROSITE" id="PS51257">
    <property type="entry name" value="PROKAR_LIPOPROTEIN"/>
    <property type="match status" value="1"/>
</dbReference>
<reference evidence="3" key="1">
    <citation type="journal article" date="2016" name="Nature">
        <title>The genome of the seagrass Zostera marina reveals angiosperm adaptation to the sea.</title>
        <authorList>
            <person name="Olsen J.L."/>
            <person name="Rouze P."/>
            <person name="Verhelst B."/>
            <person name="Lin Y.-C."/>
            <person name="Bayer T."/>
            <person name="Collen J."/>
            <person name="Dattolo E."/>
            <person name="De Paoli E."/>
            <person name="Dittami S."/>
            <person name="Maumus F."/>
            <person name="Michel G."/>
            <person name="Kersting A."/>
            <person name="Lauritano C."/>
            <person name="Lohaus R."/>
            <person name="Toepel M."/>
            <person name="Tonon T."/>
            <person name="Vanneste K."/>
            <person name="Amirebrahimi M."/>
            <person name="Brakel J."/>
            <person name="Bostroem C."/>
            <person name="Chovatia M."/>
            <person name="Grimwood J."/>
            <person name="Jenkins J.W."/>
            <person name="Jueterbock A."/>
            <person name="Mraz A."/>
            <person name="Stam W.T."/>
            <person name="Tice H."/>
            <person name="Bornberg-Bauer E."/>
            <person name="Green P.J."/>
            <person name="Pearson G.A."/>
            <person name="Procaccini G."/>
            <person name="Duarte C.M."/>
            <person name="Schmutz J."/>
            <person name="Reusch T.B.H."/>
            <person name="Van de Peer Y."/>
        </authorList>
    </citation>
    <scope>NUCLEOTIDE SEQUENCE [LARGE SCALE GENOMIC DNA]</scope>
    <source>
        <strain evidence="3">cv. Finnish</strain>
    </source>
</reference>
<dbReference type="AlphaFoldDB" id="A0A0K9P4L0"/>
<comment type="caution">
    <text evidence="2">The sequence shown here is derived from an EMBL/GenBank/DDBJ whole genome shotgun (WGS) entry which is preliminary data.</text>
</comment>
<evidence type="ECO:0000313" key="3">
    <source>
        <dbReference type="Proteomes" id="UP000036987"/>
    </source>
</evidence>
<dbReference type="STRING" id="29655.A0A0K9P4L0"/>
<gene>
    <name evidence="2" type="ORF">ZOSMA_38G00560</name>
</gene>
<feature type="chain" id="PRO_5005527628" evidence="1">
    <location>
        <begin position="19"/>
        <end position="231"/>
    </location>
</feature>
<feature type="signal peptide" evidence="1">
    <location>
        <begin position="1"/>
        <end position="18"/>
    </location>
</feature>
<dbReference type="OrthoDB" id="1913205at2759"/>
<sequence>MRSLFSSFLFALLLSCPGDHRRSWVPVEMALDSVQLESFSFRWLISIKDDSIDTAASFIDIDPNLVSFRWTLADDDAQGRTLEKLESSHLTTKDAEEYFSDGDFWNELLMNSSSSSPLPSPLISTESLVPGSTKLLLSLSRRHEFPTTPAMDKLSSPERRWRYFLTEVSKYLCFAVPLYKQVKELGKKLTRSQTERCRPRRAAVVAIDDEEHEKSINEAVLHCKKSRTGGA</sequence>
<dbReference type="PANTHER" id="PTHR34576:SF2">
    <property type="entry name" value="MEMBRANE-ASSOCIATED KINASE REGULATOR 6-RELATED"/>
    <property type="match status" value="1"/>
</dbReference>
<keyword evidence="1" id="KW-0732">Signal</keyword>
<dbReference type="EMBL" id="LFYR01001193">
    <property type="protein sequence ID" value="KMZ63948.1"/>
    <property type="molecule type" value="Genomic_DNA"/>
</dbReference>
<protein>
    <submittedName>
        <fullName evidence="2">Uncharacterized protein</fullName>
    </submittedName>
</protein>